<dbReference type="SUPFAM" id="SSF54427">
    <property type="entry name" value="NTF2-like"/>
    <property type="match status" value="1"/>
</dbReference>
<dbReference type="SUPFAM" id="SSF48452">
    <property type="entry name" value="TPR-like"/>
    <property type="match status" value="1"/>
</dbReference>
<dbReference type="Gene3D" id="1.25.40.10">
    <property type="entry name" value="Tetratricopeptide repeat domain"/>
    <property type="match status" value="1"/>
</dbReference>
<evidence type="ECO:0000313" key="8">
    <source>
        <dbReference type="EMBL" id="KAF1049063.1"/>
    </source>
</evidence>
<dbReference type="Pfam" id="PF24125">
    <property type="entry name" value="Cds6_C"/>
    <property type="match status" value="1"/>
</dbReference>
<dbReference type="AlphaFoldDB" id="A0A7V8G0W7"/>
<dbReference type="PROSITE" id="PS50005">
    <property type="entry name" value="TPR"/>
    <property type="match status" value="1"/>
</dbReference>
<keyword evidence="8" id="KW-0645">Protease</keyword>
<feature type="signal peptide" evidence="6">
    <location>
        <begin position="1"/>
        <end position="19"/>
    </location>
</feature>
<keyword evidence="8" id="KW-0378">Hydrolase</keyword>
<evidence type="ECO:0000256" key="5">
    <source>
        <dbReference type="SAM" id="MobiDB-lite"/>
    </source>
</evidence>
<dbReference type="InterPro" id="IPR032710">
    <property type="entry name" value="NTF2-like_dom_sf"/>
</dbReference>
<keyword evidence="1" id="KW-0677">Repeat</keyword>
<reference evidence="9" key="1">
    <citation type="journal article" date="2020" name="MBio">
        <title>Horizontal gene transfer to a defensive symbiont with a reduced genome amongst a multipartite beetle microbiome.</title>
        <authorList>
            <person name="Waterworth S.C."/>
            <person name="Florez L.V."/>
            <person name="Rees E.R."/>
            <person name="Hertweck C."/>
            <person name="Kaltenpoth M."/>
            <person name="Kwan J.C."/>
        </authorList>
    </citation>
    <scope>NUCLEOTIDE SEQUENCE [LARGE SCALE GENOMIC DNA]</scope>
</reference>
<evidence type="ECO:0000313" key="9">
    <source>
        <dbReference type="Proteomes" id="UP000462435"/>
    </source>
</evidence>
<name>A0A7V8G0W7_9BURK</name>
<protein>
    <submittedName>
        <fullName evidence="8">Beta-barrel assembly-enhancing protease</fullName>
    </submittedName>
</protein>
<accession>A0A7V8G0W7</accession>
<dbReference type="InterPro" id="IPR011990">
    <property type="entry name" value="TPR-like_helical_dom_sf"/>
</dbReference>
<dbReference type="GO" id="GO:0006508">
    <property type="term" value="P:proteolysis"/>
    <property type="evidence" value="ECO:0007669"/>
    <property type="project" value="UniProtKB-KW"/>
</dbReference>
<feature type="region of interest" description="Disordered" evidence="5">
    <location>
        <begin position="506"/>
        <end position="591"/>
    </location>
</feature>
<dbReference type="Proteomes" id="UP000462435">
    <property type="component" value="Unassembled WGS sequence"/>
</dbReference>
<dbReference type="EMBL" id="WNDX01000001">
    <property type="protein sequence ID" value="KAF1049063.1"/>
    <property type="molecule type" value="Genomic_DNA"/>
</dbReference>
<dbReference type="GO" id="GO:0008233">
    <property type="term" value="F:peptidase activity"/>
    <property type="evidence" value="ECO:0007669"/>
    <property type="project" value="UniProtKB-KW"/>
</dbReference>
<feature type="repeat" description="TPR" evidence="3">
    <location>
        <begin position="86"/>
        <end position="119"/>
    </location>
</feature>
<feature type="coiled-coil region" evidence="4">
    <location>
        <begin position="189"/>
        <end position="223"/>
    </location>
</feature>
<organism evidence="8 9">
    <name type="scientific">Herbaspirillum frisingense</name>
    <dbReference type="NCBI Taxonomy" id="92645"/>
    <lineage>
        <taxon>Bacteria</taxon>
        <taxon>Pseudomonadati</taxon>
        <taxon>Pseudomonadota</taxon>
        <taxon>Betaproteobacteria</taxon>
        <taxon>Burkholderiales</taxon>
        <taxon>Oxalobacteraceae</taxon>
        <taxon>Herbaspirillum</taxon>
    </lineage>
</organism>
<dbReference type="PANTHER" id="PTHR44943">
    <property type="entry name" value="CELLULOSE SYNTHASE OPERON PROTEIN C"/>
    <property type="match status" value="1"/>
</dbReference>
<comment type="caution">
    <text evidence="8">The sequence shown here is derived from an EMBL/GenBank/DDBJ whole genome shotgun (WGS) entry which is preliminary data.</text>
</comment>
<feature type="compositionally biased region" description="Basic and acidic residues" evidence="5">
    <location>
        <begin position="291"/>
        <end position="320"/>
    </location>
</feature>
<gene>
    <name evidence="8" type="primary">bepA_1</name>
    <name evidence="8" type="ORF">GAK35_00041</name>
</gene>
<evidence type="ECO:0000256" key="1">
    <source>
        <dbReference type="ARBA" id="ARBA00022737"/>
    </source>
</evidence>
<keyword evidence="4" id="KW-0175">Coiled coil</keyword>
<evidence type="ECO:0000256" key="3">
    <source>
        <dbReference type="PROSITE-ProRule" id="PRU00339"/>
    </source>
</evidence>
<dbReference type="InterPro" id="IPR019734">
    <property type="entry name" value="TPR_rpt"/>
</dbReference>
<feature type="chain" id="PRO_5031405292" evidence="6">
    <location>
        <begin position="20"/>
        <end position="591"/>
    </location>
</feature>
<dbReference type="Gene3D" id="3.10.450.50">
    <property type="match status" value="1"/>
</dbReference>
<dbReference type="Pfam" id="PF13432">
    <property type="entry name" value="TPR_16"/>
    <property type="match status" value="2"/>
</dbReference>
<keyword evidence="6" id="KW-0732">Signal</keyword>
<dbReference type="InterPro" id="IPR051685">
    <property type="entry name" value="Ycf3/AcsC/BcsC/TPR_MFPF"/>
</dbReference>
<dbReference type="InterPro" id="IPR056203">
    <property type="entry name" value="Cds6_C"/>
</dbReference>
<evidence type="ECO:0000256" key="4">
    <source>
        <dbReference type="SAM" id="Coils"/>
    </source>
</evidence>
<evidence type="ECO:0000259" key="7">
    <source>
        <dbReference type="Pfam" id="PF24125"/>
    </source>
</evidence>
<keyword evidence="2 3" id="KW-0802">TPR repeat</keyword>
<evidence type="ECO:0000256" key="6">
    <source>
        <dbReference type="SAM" id="SignalP"/>
    </source>
</evidence>
<proteinExistence type="predicted"/>
<dbReference type="SMART" id="SM00028">
    <property type="entry name" value="TPR"/>
    <property type="match status" value="3"/>
</dbReference>
<feature type="domain" description="Cds6 C-terminal" evidence="7">
    <location>
        <begin position="358"/>
        <end position="461"/>
    </location>
</feature>
<evidence type="ECO:0000256" key="2">
    <source>
        <dbReference type="ARBA" id="ARBA00022803"/>
    </source>
</evidence>
<feature type="region of interest" description="Disordered" evidence="5">
    <location>
        <begin position="291"/>
        <end position="325"/>
    </location>
</feature>
<dbReference type="PANTHER" id="PTHR44943:SF4">
    <property type="entry name" value="TPR REPEAT-CONTAINING PROTEIN MJ0798"/>
    <property type="match status" value="1"/>
</dbReference>
<sequence length="591" mass="62637">MMSSLVAALFAVPATPAHASEMSDINKLMRAGQYAEALTKTDAILAKHPRDAQLRFTKGLILAEQNRSAEAIAVFAKLTEDFPDLPEPYNNLAVLYAADGQYDKARAALDMAMRTNPTYATALENLGDVYAKLASQAYDKALQIDPANNVPQPKLTLLRSLNGNATGGTVPRLASAAPGQAAQAQRDAKAKADAAAAEQQERAKALAAEKAAQQAAADKAAAEKTAIAKASADKTAAEKAAADKAAADKAATEKAAADKAAADKAAEKAAADRARADKLAADKAAAEQKQKDLLAQKEKDKAERLEKEKAARAEKEKAAQAEKLAAAEKAAQAKAAADKAKADKAKSDAASDQDKNAVLASLNSWAKAWSDKDVRSYLAHYASDFDTPKGASRKEWAEERRARIEDKGHISVKVSNAQIAIKGNTATVRYRQIYNSNRLTVDSRKTLIFVKQGNKWLIKQERSIGRVIIGGSRFARASCACAGTPADVVSGGPPHDGQRRLLFLDSSAERQPGRAARQAGPGSPADRYLQGSRRQSPARSPGQGRRLGGDLSHLPPRAPGARRPADDARAPGAQFRRHAGRPAGQAQGTER</sequence>